<dbReference type="InterPro" id="IPR010626">
    <property type="entry name" value="DUF1217"/>
</dbReference>
<evidence type="ECO:0008006" key="3">
    <source>
        <dbReference type="Google" id="ProtNLM"/>
    </source>
</evidence>
<evidence type="ECO:0000313" key="2">
    <source>
        <dbReference type="Proteomes" id="UP000192652"/>
    </source>
</evidence>
<proteinExistence type="predicted"/>
<dbReference type="Pfam" id="PF06748">
    <property type="entry name" value="DUF1217"/>
    <property type="match status" value="3"/>
</dbReference>
<organism evidence="1 2">
    <name type="scientific">Xaviernesmea rhizosphaerae</name>
    <dbReference type="NCBI Taxonomy" id="1672749"/>
    <lineage>
        <taxon>Bacteria</taxon>
        <taxon>Pseudomonadati</taxon>
        <taxon>Pseudomonadota</taxon>
        <taxon>Alphaproteobacteria</taxon>
        <taxon>Hyphomicrobiales</taxon>
        <taxon>Rhizobiaceae</taxon>
        <taxon>Rhizobium/Agrobacterium group</taxon>
        <taxon>Xaviernesmea</taxon>
    </lineage>
</organism>
<dbReference type="Gene3D" id="1.10.3700.10">
    <property type="entry name" value="AGR C 984p-like"/>
    <property type="match status" value="4"/>
</dbReference>
<sequence>MVSTYFQYNFVTRDMKASLARTAGDTLVARDTAYYKENIGKVKTVDQFVDDYRLFSYAMKAYGLEDMTYAKAFMKKVLESDLDDKNSYANKLTDTRYRNFAMAFGFSKSTTVAQSNAQEDAIIGLYNQTVADLDGVMKADANYFDAMTTRVTSVDQFLHDDRLRNYTFTVFGINEDTYVYKDVRGAIGSDLNDPNSYFNQNWQPHIDAFQTLGPSLQTEYDNRSERLSLIQQIDQLNTAKAQPGADQAAIQAKIDTAQARVDTLNQSLPAYVDKASETQKINEVGTQFSTLQARAKLADGYKDLASFFKFNADGSVTPGNSIMTDENKANMREAYYANAKRVTPGAAMINKANYERDIQNVTTVKDILTNTRLFNYIVLSYGLPASTLTSTLENILTDDPTNPNGYIQKSKSDLVSVYSQIAKDFNFDADGNLKSGMPPQTAAQMKSTSNGYMVHYNDKDDAADATLIAAYKKNIGTITNVDKFLADANLKKLALTAVGLDKENLTTRQLKQILTSDLNDPKSFANAAKDERYVKLAKAFNFKADGSLGSPILAQSETEILLVSKNYVLRKSQFGTADDKTKAEADATYYSDNIAKVEKLDDLLKDKKLTGFVLQAYGLDPEKYDTEELRKIFGSDLSDKNSYVNTLEETKFRDIVASFNFNAKGQVERQTEAQIQTRHGLMQTETMYYNQSLEETQGEDNAGVRLALYFRRMADTIGSAYDILADPALSEVVRTAFDIPQEMQAADIDIQKAYIDKVLKIKDLRDPDKLNKFLTRFTALYDAANNTDVAPAALLLGGSGGSSGGISADTLMTLTQLRTGGF</sequence>
<reference evidence="1 2" key="1">
    <citation type="journal article" date="2017" name="Antonie Van Leeuwenhoek">
        <title>Rhizobium rhizosphaerae sp. nov., a novel species isolated from rice rhizosphere.</title>
        <authorList>
            <person name="Zhao J.J."/>
            <person name="Zhang J."/>
            <person name="Zhang R.J."/>
            <person name="Zhang C.W."/>
            <person name="Yin H.Q."/>
            <person name="Zhang X.X."/>
        </authorList>
    </citation>
    <scope>NUCLEOTIDE SEQUENCE [LARGE SCALE GENOMIC DNA]</scope>
    <source>
        <strain evidence="1 2">RD15</strain>
    </source>
</reference>
<accession>A0ABX3PBT6</accession>
<dbReference type="InterPro" id="IPR023157">
    <property type="entry name" value="AGR-C-984p-like_sf"/>
</dbReference>
<name>A0ABX3PBT6_9HYPH</name>
<dbReference type="SUPFAM" id="SSF158837">
    <property type="entry name" value="AGR C 984p-like"/>
    <property type="match status" value="5"/>
</dbReference>
<evidence type="ECO:0000313" key="1">
    <source>
        <dbReference type="EMBL" id="OQP85919.1"/>
    </source>
</evidence>
<dbReference type="EMBL" id="MSPX01000010">
    <property type="protein sequence ID" value="OQP85919.1"/>
    <property type="molecule type" value="Genomic_DNA"/>
</dbReference>
<dbReference type="Proteomes" id="UP000192652">
    <property type="component" value="Unassembled WGS sequence"/>
</dbReference>
<keyword evidence="2" id="KW-1185">Reference proteome</keyword>
<comment type="caution">
    <text evidence="1">The sequence shown here is derived from an EMBL/GenBank/DDBJ whole genome shotgun (WGS) entry which is preliminary data.</text>
</comment>
<protein>
    <recommendedName>
        <fullName evidence="3">Flagellar protein</fullName>
    </recommendedName>
</protein>
<gene>
    <name evidence="1" type="ORF">BTR14_12535</name>
</gene>
<dbReference type="RefSeq" id="WP_081176419.1">
    <property type="nucleotide sequence ID" value="NZ_MSPX01000010.1"/>
</dbReference>